<evidence type="ECO:0008006" key="4">
    <source>
        <dbReference type="Google" id="ProtNLM"/>
    </source>
</evidence>
<evidence type="ECO:0000256" key="1">
    <source>
        <dbReference type="SAM" id="MobiDB-lite"/>
    </source>
</evidence>
<reference evidence="2 3" key="1">
    <citation type="submission" date="2020-08" db="EMBL/GenBank/DDBJ databases">
        <title>Sequencing the genomes of 1000 actinobacteria strains.</title>
        <authorList>
            <person name="Klenk H.-P."/>
        </authorList>
    </citation>
    <scope>NUCLEOTIDE SEQUENCE [LARGE SCALE GENOMIC DNA]</scope>
    <source>
        <strain evidence="2 3">DSM 44551</strain>
    </source>
</reference>
<accession>A0A7W8VF39</accession>
<dbReference type="GO" id="GO:0030638">
    <property type="term" value="P:polyketide metabolic process"/>
    <property type="evidence" value="ECO:0007669"/>
    <property type="project" value="InterPro"/>
</dbReference>
<evidence type="ECO:0000313" key="2">
    <source>
        <dbReference type="EMBL" id="MBB5434007.1"/>
    </source>
</evidence>
<dbReference type="InterPro" id="IPR032710">
    <property type="entry name" value="NTF2-like_dom_sf"/>
</dbReference>
<proteinExistence type="predicted"/>
<dbReference type="PANTHER" id="PTHR38436:SF1">
    <property type="entry name" value="ESTER CYCLASE"/>
    <property type="match status" value="1"/>
</dbReference>
<sequence>MDTDTNGTPDTSADGSAVRLRRTDPSVPGGGADRVDTGLEAMSGLHSKRTMPADFSIALRPGHGADTPTPPVGPRRHPMRGFEEEYVDIVDYIVRITHRIWEDQDVGYIYDTYAPGCRLHDDSGLKVGVESLVTGTMQNIHSFPDTRHYADEVIWAGDDEQGFVTSHRAINIGHHTGPWRWGPPTGAPFRTWVIANCVVRENEIHEEWVLYNTGAKLAQLGIDVREAARTAGNEGLAGVPEQHGPIEIDRLRGGRKPLPYPAPDGPGFDVEHFVRALYHDTYNRRDLRAIDRAYAPQVRWEGTGNRTGYGRADVRNAARGLLVTFPDLGAQVDEVYWMGNDRDGYRVSVRWSATGTHRGYGLYGRPTGRRAHLWGISQLYIQGGLIVAEWNLFNEFDVLAQLLRDDPPAALG</sequence>
<dbReference type="Gene3D" id="3.10.450.50">
    <property type="match status" value="2"/>
</dbReference>
<evidence type="ECO:0000313" key="3">
    <source>
        <dbReference type="Proteomes" id="UP000572635"/>
    </source>
</evidence>
<protein>
    <recommendedName>
        <fullName evidence="4">Ester cyclase</fullName>
    </recommendedName>
</protein>
<dbReference type="SUPFAM" id="SSF54427">
    <property type="entry name" value="NTF2-like"/>
    <property type="match status" value="2"/>
</dbReference>
<organism evidence="2 3">
    <name type="scientific">Nocardiopsis composta</name>
    <dbReference type="NCBI Taxonomy" id="157465"/>
    <lineage>
        <taxon>Bacteria</taxon>
        <taxon>Bacillati</taxon>
        <taxon>Actinomycetota</taxon>
        <taxon>Actinomycetes</taxon>
        <taxon>Streptosporangiales</taxon>
        <taxon>Nocardiopsidaceae</taxon>
        <taxon>Nocardiopsis</taxon>
    </lineage>
</organism>
<name>A0A7W8VF39_9ACTN</name>
<feature type="region of interest" description="Disordered" evidence="1">
    <location>
        <begin position="1"/>
        <end position="37"/>
    </location>
</feature>
<dbReference type="EMBL" id="JACHDB010000001">
    <property type="protein sequence ID" value="MBB5434007.1"/>
    <property type="molecule type" value="Genomic_DNA"/>
</dbReference>
<dbReference type="Pfam" id="PF07366">
    <property type="entry name" value="SnoaL"/>
    <property type="match status" value="2"/>
</dbReference>
<dbReference type="PANTHER" id="PTHR38436">
    <property type="entry name" value="POLYKETIDE CYCLASE SNOAL-LIKE DOMAIN"/>
    <property type="match status" value="1"/>
</dbReference>
<dbReference type="InterPro" id="IPR009959">
    <property type="entry name" value="Cyclase_SnoaL-like"/>
</dbReference>
<feature type="compositionally biased region" description="Polar residues" evidence="1">
    <location>
        <begin position="1"/>
        <end position="14"/>
    </location>
</feature>
<keyword evidence="3" id="KW-1185">Reference proteome</keyword>
<feature type="region of interest" description="Disordered" evidence="1">
    <location>
        <begin position="60"/>
        <end position="79"/>
    </location>
</feature>
<dbReference type="Proteomes" id="UP000572635">
    <property type="component" value="Unassembled WGS sequence"/>
</dbReference>
<dbReference type="RefSeq" id="WP_221331619.1">
    <property type="nucleotide sequence ID" value="NZ_BAAAJD010000040.1"/>
</dbReference>
<comment type="caution">
    <text evidence="2">The sequence shown here is derived from an EMBL/GenBank/DDBJ whole genome shotgun (WGS) entry which is preliminary data.</text>
</comment>
<dbReference type="AlphaFoldDB" id="A0A7W8VF39"/>
<gene>
    <name evidence="2" type="ORF">HDA36_004091</name>
</gene>